<name>A0A833V2D7_9POAL</name>
<dbReference type="Proteomes" id="UP000623129">
    <property type="component" value="Unassembled WGS sequence"/>
</dbReference>
<organism evidence="1 2">
    <name type="scientific">Carex littledalei</name>
    <dbReference type="NCBI Taxonomy" id="544730"/>
    <lineage>
        <taxon>Eukaryota</taxon>
        <taxon>Viridiplantae</taxon>
        <taxon>Streptophyta</taxon>
        <taxon>Embryophyta</taxon>
        <taxon>Tracheophyta</taxon>
        <taxon>Spermatophyta</taxon>
        <taxon>Magnoliopsida</taxon>
        <taxon>Liliopsida</taxon>
        <taxon>Poales</taxon>
        <taxon>Cyperaceae</taxon>
        <taxon>Cyperoideae</taxon>
        <taxon>Cariceae</taxon>
        <taxon>Carex</taxon>
        <taxon>Carex subgen. Euthyceras</taxon>
    </lineage>
</organism>
<sequence length="67" mass="7798">MAEDWSVKRLEAFRSLTRVGKNCVHRNMMYHPWGKSRCQVTMTRNALFTCGVDLEKVTLSVQSLDKH</sequence>
<keyword evidence="2" id="KW-1185">Reference proteome</keyword>
<evidence type="ECO:0000313" key="1">
    <source>
        <dbReference type="EMBL" id="KAF3320862.1"/>
    </source>
</evidence>
<evidence type="ECO:0000313" key="2">
    <source>
        <dbReference type="Proteomes" id="UP000623129"/>
    </source>
</evidence>
<gene>
    <name evidence="1" type="ORF">FCM35_KLT14996</name>
</gene>
<accession>A0A833V2D7</accession>
<proteinExistence type="predicted"/>
<protein>
    <submittedName>
        <fullName evidence="1">Uncharacterized protein</fullName>
    </submittedName>
</protein>
<reference evidence="1" key="1">
    <citation type="submission" date="2020-01" db="EMBL/GenBank/DDBJ databases">
        <title>Genome sequence of Kobresia littledalei, the first chromosome-level genome in the family Cyperaceae.</title>
        <authorList>
            <person name="Qu G."/>
        </authorList>
    </citation>
    <scope>NUCLEOTIDE SEQUENCE</scope>
    <source>
        <strain evidence="1">C.B.Clarke</strain>
        <tissue evidence="1">Leaf</tissue>
    </source>
</reference>
<dbReference type="EMBL" id="SWLB01000028">
    <property type="protein sequence ID" value="KAF3320862.1"/>
    <property type="molecule type" value="Genomic_DNA"/>
</dbReference>
<dbReference type="AlphaFoldDB" id="A0A833V2D7"/>
<comment type="caution">
    <text evidence="1">The sequence shown here is derived from an EMBL/GenBank/DDBJ whole genome shotgun (WGS) entry which is preliminary data.</text>
</comment>